<evidence type="ECO:0000256" key="4">
    <source>
        <dbReference type="ARBA" id="ARBA00022895"/>
    </source>
</evidence>
<dbReference type="AlphaFoldDB" id="A0A1Y2FCN6"/>
<keyword evidence="4" id="KW-0779">Telomere</keyword>
<comment type="subcellular location">
    <subcellularLocation>
        <location evidence="2">Chromosome</location>
        <location evidence="2">Telomere</location>
    </subcellularLocation>
    <subcellularLocation>
        <location evidence="1">Nucleus</location>
    </subcellularLocation>
</comment>
<dbReference type="Gene3D" id="2.40.50.960">
    <property type="match status" value="1"/>
</dbReference>
<sequence>MSEFLQAWLKDSIINIITEVFQNEYKGSNIENEIKILSFKKNPRVQIDKFLKCPTSSNPDEECISIVVDKCNYISATFSPAAIQKFKLKNPEIEMTSLRGYYIILNEYNFDYERKARQLYLNIEEFNYISGEATVYSNDIQFINDIPSIQAFIAILNQEINEENQEEIYHYGWDNIIKVSDEDCYISSEDRNILDNLPGWTDSDSTISEVLK</sequence>
<keyword evidence="5" id="KW-0539">Nucleus</keyword>
<evidence type="ECO:0000256" key="2">
    <source>
        <dbReference type="ARBA" id="ARBA00004574"/>
    </source>
</evidence>
<dbReference type="GO" id="GO:0042162">
    <property type="term" value="F:telomeric DNA binding"/>
    <property type="evidence" value="ECO:0007669"/>
    <property type="project" value="InterPro"/>
</dbReference>
<comment type="caution">
    <text evidence="7">The sequence shown here is derived from an EMBL/GenBank/DDBJ whole genome shotgun (WGS) entry which is preliminary data.</text>
</comment>
<gene>
    <name evidence="7" type="ORF">LY90DRAFT_16129</name>
</gene>
<proteinExistence type="predicted"/>
<dbReference type="STRING" id="1754190.A0A1Y2FCN6"/>
<evidence type="ECO:0000313" key="7">
    <source>
        <dbReference type="EMBL" id="ORY81076.1"/>
    </source>
</evidence>
<name>A0A1Y2FCN6_9FUNG</name>
<organism evidence="7 8">
    <name type="scientific">Neocallimastix californiae</name>
    <dbReference type="NCBI Taxonomy" id="1754190"/>
    <lineage>
        <taxon>Eukaryota</taxon>
        <taxon>Fungi</taxon>
        <taxon>Fungi incertae sedis</taxon>
        <taxon>Chytridiomycota</taxon>
        <taxon>Chytridiomycota incertae sedis</taxon>
        <taxon>Neocallimastigomycetes</taxon>
        <taxon>Neocallimastigales</taxon>
        <taxon>Neocallimastigaceae</taxon>
        <taxon>Neocallimastix</taxon>
    </lineage>
</organism>
<dbReference type="Pfam" id="PF10341">
    <property type="entry name" value="TPP1"/>
    <property type="match status" value="1"/>
</dbReference>
<dbReference type="GO" id="GO:0005697">
    <property type="term" value="C:telomerase holoenzyme complex"/>
    <property type="evidence" value="ECO:0007669"/>
    <property type="project" value="InterPro"/>
</dbReference>
<evidence type="ECO:0000259" key="6">
    <source>
        <dbReference type="Pfam" id="PF10341"/>
    </source>
</evidence>
<evidence type="ECO:0000313" key="8">
    <source>
        <dbReference type="Proteomes" id="UP000193920"/>
    </source>
</evidence>
<keyword evidence="3" id="KW-0158">Chromosome</keyword>
<evidence type="ECO:0000256" key="1">
    <source>
        <dbReference type="ARBA" id="ARBA00004123"/>
    </source>
</evidence>
<dbReference type="Proteomes" id="UP000193920">
    <property type="component" value="Unassembled WGS sequence"/>
</dbReference>
<dbReference type="EMBL" id="MCOG01000011">
    <property type="protein sequence ID" value="ORY81076.1"/>
    <property type="molecule type" value="Genomic_DNA"/>
</dbReference>
<evidence type="ECO:0000256" key="5">
    <source>
        <dbReference type="ARBA" id="ARBA00023242"/>
    </source>
</evidence>
<keyword evidence="8" id="KW-1185">Reference proteome</keyword>
<accession>A0A1Y2FCN6</accession>
<feature type="domain" description="Shelterin complex subunit TPP1/Est3" evidence="6">
    <location>
        <begin position="5"/>
        <end position="139"/>
    </location>
</feature>
<evidence type="ECO:0000256" key="3">
    <source>
        <dbReference type="ARBA" id="ARBA00022454"/>
    </source>
</evidence>
<reference evidence="7 8" key="1">
    <citation type="submission" date="2016-08" db="EMBL/GenBank/DDBJ databases">
        <title>A Parts List for Fungal Cellulosomes Revealed by Comparative Genomics.</title>
        <authorList>
            <consortium name="DOE Joint Genome Institute"/>
            <person name="Haitjema C.H."/>
            <person name="Gilmore S.P."/>
            <person name="Henske J.K."/>
            <person name="Solomon K.V."/>
            <person name="De Groot R."/>
            <person name="Kuo A."/>
            <person name="Mondo S.J."/>
            <person name="Salamov A.A."/>
            <person name="Labutti K."/>
            <person name="Zhao Z."/>
            <person name="Chiniquy J."/>
            <person name="Barry K."/>
            <person name="Brewer H.M."/>
            <person name="Purvine S.O."/>
            <person name="Wright A.T."/>
            <person name="Boxma B."/>
            <person name="Van Alen T."/>
            <person name="Hackstein J.H."/>
            <person name="Baker S.E."/>
            <person name="Grigoriev I.V."/>
            <person name="O'Malley M.A."/>
        </authorList>
    </citation>
    <scope>NUCLEOTIDE SEQUENCE [LARGE SCALE GENOMIC DNA]</scope>
    <source>
        <strain evidence="7 8">G1</strain>
    </source>
</reference>
<protein>
    <recommendedName>
        <fullName evidence="6">Shelterin complex subunit TPP1/Est3 domain-containing protein</fullName>
    </recommendedName>
</protein>
<dbReference type="GO" id="GO:0007004">
    <property type="term" value="P:telomere maintenance via telomerase"/>
    <property type="evidence" value="ECO:0007669"/>
    <property type="project" value="InterPro"/>
</dbReference>
<dbReference type="OrthoDB" id="10673997at2759"/>
<dbReference type="GO" id="GO:0000781">
    <property type="term" value="C:chromosome, telomeric region"/>
    <property type="evidence" value="ECO:0007669"/>
    <property type="project" value="UniProtKB-SubCell"/>
</dbReference>
<dbReference type="InterPro" id="IPR019437">
    <property type="entry name" value="TPP1/Est3"/>
</dbReference>